<dbReference type="GO" id="GO:0008235">
    <property type="term" value="F:metalloexopeptidase activity"/>
    <property type="evidence" value="ECO:0007669"/>
    <property type="project" value="TreeGrafter"/>
</dbReference>
<protein>
    <recommendedName>
        <fullName evidence="8">JAB domain-containing protein</fullName>
    </recommendedName>
</protein>
<dbReference type="KEGG" id="asul:DFR86_05620"/>
<keyword evidence="2" id="KW-0479">Metal-binding</keyword>
<dbReference type="GO" id="GO:0008270">
    <property type="term" value="F:zinc ion binding"/>
    <property type="evidence" value="ECO:0007669"/>
    <property type="project" value="TreeGrafter"/>
</dbReference>
<dbReference type="SUPFAM" id="SSF102712">
    <property type="entry name" value="JAB1/MPN domain"/>
    <property type="match status" value="1"/>
</dbReference>
<keyword evidence="3" id="KW-0378">Hydrolase</keyword>
<evidence type="ECO:0000256" key="4">
    <source>
        <dbReference type="ARBA" id="ARBA00022833"/>
    </source>
</evidence>
<evidence type="ECO:0000256" key="1">
    <source>
        <dbReference type="ARBA" id="ARBA00022670"/>
    </source>
</evidence>
<evidence type="ECO:0000313" key="7">
    <source>
        <dbReference type="Proteomes" id="UP000248410"/>
    </source>
</evidence>
<name>A0A2U9IM52_9CREN</name>
<evidence type="ECO:0000313" key="6">
    <source>
        <dbReference type="EMBL" id="AWR97092.1"/>
    </source>
</evidence>
<dbReference type="Proteomes" id="UP000248410">
    <property type="component" value="Chromosome"/>
</dbReference>
<evidence type="ECO:0000256" key="5">
    <source>
        <dbReference type="ARBA" id="ARBA00023049"/>
    </source>
</evidence>
<keyword evidence="5" id="KW-0482">Metalloprotease</keyword>
<keyword evidence="4" id="KW-0862">Zinc</keyword>
<dbReference type="InterPro" id="IPR051929">
    <property type="entry name" value="VirAsm_ModProt"/>
</dbReference>
<evidence type="ECO:0008006" key="8">
    <source>
        <dbReference type="Google" id="ProtNLM"/>
    </source>
</evidence>
<dbReference type="EMBL" id="CP029288">
    <property type="protein sequence ID" value="AWR97092.1"/>
    <property type="molecule type" value="Genomic_DNA"/>
</dbReference>
<dbReference type="PANTHER" id="PTHR34858:SF1">
    <property type="entry name" value="CYSO-CYSTEINE PEPTIDASE"/>
    <property type="match status" value="1"/>
</dbReference>
<dbReference type="PANTHER" id="PTHR34858">
    <property type="entry name" value="CYSO-CYSTEINE PEPTIDASE"/>
    <property type="match status" value="1"/>
</dbReference>
<proteinExistence type="predicted"/>
<dbReference type="Gene3D" id="3.40.140.10">
    <property type="entry name" value="Cytidine Deaminase, domain 2"/>
    <property type="match status" value="1"/>
</dbReference>
<organism evidence="6 7">
    <name type="scientific">Acidianus sulfidivorans JP7</name>
    <dbReference type="NCBI Taxonomy" id="619593"/>
    <lineage>
        <taxon>Archaea</taxon>
        <taxon>Thermoproteota</taxon>
        <taxon>Thermoprotei</taxon>
        <taxon>Sulfolobales</taxon>
        <taxon>Sulfolobaceae</taxon>
        <taxon>Acidianus</taxon>
    </lineage>
</organism>
<sequence>MGNLKRERCGIIINNEFHEIRNISTNPFEFVMDSKELYQFIKDFQDIQAIVHTHYNNCSPSYLDMENMKIWKTYWIIVSYNCIKIYKYSSRFGVVEVDINSSTFKKFYNLFMQLLH</sequence>
<dbReference type="GO" id="GO:0006508">
    <property type="term" value="P:proteolysis"/>
    <property type="evidence" value="ECO:0007669"/>
    <property type="project" value="UniProtKB-KW"/>
</dbReference>
<gene>
    <name evidence="6" type="ORF">DFR86_05620</name>
</gene>
<reference evidence="6 7" key="1">
    <citation type="submission" date="2018-05" db="EMBL/GenBank/DDBJ databases">
        <title>Complete Genome Sequences of Extremely Thermoacidophilic, Metal-Mobilizing Type-Strain Members of the Archaeal Family Sulfolobaceae: Acidianus brierleyi DSM-1651T, Acidianus sulfidivorans DSM-18786T, Metallosphaera hakonensis DSM-7519T, and Metallosphaera prunae DSM-10039T.</title>
        <authorList>
            <person name="Counts J.A."/>
            <person name="Kelly R.M."/>
        </authorList>
    </citation>
    <scope>NUCLEOTIDE SEQUENCE [LARGE SCALE GENOMIC DNA]</scope>
    <source>
        <strain evidence="6 7">JP7</strain>
    </source>
</reference>
<evidence type="ECO:0000256" key="2">
    <source>
        <dbReference type="ARBA" id="ARBA00022723"/>
    </source>
</evidence>
<evidence type="ECO:0000256" key="3">
    <source>
        <dbReference type="ARBA" id="ARBA00022801"/>
    </source>
</evidence>
<keyword evidence="1" id="KW-0645">Protease</keyword>
<accession>A0A2U9IM52</accession>
<keyword evidence="7" id="KW-1185">Reference proteome</keyword>
<dbReference type="AlphaFoldDB" id="A0A2U9IM52"/>